<evidence type="ECO:0000256" key="6">
    <source>
        <dbReference type="ARBA" id="ARBA00023175"/>
    </source>
</evidence>
<dbReference type="GO" id="GO:0005524">
    <property type="term" value="F:ATP binding"/>
    <property type="evidence" value="ECO:0007669"/>
    <property type="project" value="UniProtKB-UniRule"/>
</dbReference>
<dbReference type="Gene3D" id="3.40.850.10">
    <property type="entry name" value="Kinesin motor domain"/>
    <property type="match status" value="1"/>
</dbReference>
<dbReference type="EnsemblMetazoa" id="SMAR012040-RA">
    <property type="protein sequence ID" value="SMAR012040-PA"/>
    <property type="gene ID" value="SMAR012040"/>
</dbReference>
<dbReference type="OMA" id="INFIDDC"/>
<comment type="subcellular location">
    <subcellularLocation>
        <location evidence="1">Cytoplasm</location>
        <location evidence="1">Cytoskeleton</location>
    </subcellularLocation>
</comment>
<dbReference type="InterPro" id="IPR019821">
    <property type="entry name" value="Kinesin_motor_CS"/>
</dbReference>
<dbReference type="PhylomeDB" id="T1JE04"/>
<keyword evidence="7" id="KW-0963">Cytoplasm</keyword>
<keyword evidence="14" id="KW-1185">Reference proteome</keyword>
<dbReference type="HOGENOM" id="CLU_001485_12_4_1"/>
<dbReference type="PANTHER" id="PTHR47972:SF45">
    <property type="entry name" value="PROTEIN CLARET SEGREGATIONAL"/>
    <property type="match status" value="1"/>
</dbReference>
<dbReference type="FunFam" id="3.40.850.10:FF:000113">
    <property type="entry name" value="Kinesin-like protein"/>
    <property type="match status" value="1"/>
</dbReference>
<feature type="region of interest" description="Disordered" evidence="11">
    <location>
        <begin position="1"/>
        <end position="72"/>
    </location>
</feature>
<dbReference type="GO" id="GO:0007018">
    <property type="term" value="P:microtubule-based movement"/>
    <property type="evidence" value="ECO:0007669"/>
    <property type="project" value="InterPro"/>
</dbReference>
<keyword evidence="7" id="KW-0206">Cytoskeleton</keyword>
<keyword evidence="5 8" id="KW-0067">ATP-binding</keyword>
<keyword evidence="4 8" id="KW-0547">Nucleotide-binding</keyword>
<evidence type="ECO:0000256" key="8">
    <source>
        <dbReference type="PROSITE-ProRule" id="PRU00283"/>
    </source>
</evidence>
<dbReference type="SMART" id="SM00129">
    <property type="entry name" value="KISc"/>
    <property type="match status" value="1"/>
</dbReference>
<feature type="binding site" evidence="8">
    <location>
        <begin position="389"/>
        <end position="396"/>
    </location>
    <ligand>
        <name>ATP</name>
        <dbReference type="ChEBI" id="CHEBI:30616"/>
    </ligand>
</feature>
<comment type="similarity">
    <text evidence="2">Belongs to the TRAFAC class myosin-kinesin ATPase superfamily. Kinesin family. KIN-14 subfamily.</text>
</comment>
<dbReference type="EMBL" id="JH432114">
    <property type="status" value="NOT_ANNOTATED_CDS"/>
    <property type="molecule type" value="Genomic_DNA"/>
</dbReference>
<sequence>MQSSRSRLPLLNRFNNPVSKRDNPVLKREIPQTSTQHPVRPAVLQKRRKIGSNENLSPPAPPKPRSNLRRSVSVGNLYVKPKRILPLADKTQRNVVSNTVKTGPQAAPAPAPKKKRAAWDYKGRLEDLESYVSNLTKENKNLTEVKAGKEEECNRLLTDYHEYKAKITEQDALISNFQVEVTEMKRKNMELSIKLEDTTREKDTANSRASGLHEELIETMRAKDSALSKLAVFKAKLEDASRNVADQAKKIDELQKQILHLTHCVSERDEEIQAGELFRRSLHNQIQDLKGNIRVFCRVRPLTKKESENGPGCVSYPDPGMKMISLTSSRRESVLNESSMSNSGRLAAHDFTFDKVFDPESPQNVVYSEISQLVQCVLDGYNVCVFAYGPTGSGKTYTMEGGRVSYYDEDNVGMIPRAVEQIFESIEKLEKHGWEYQVKASFIEIYNEKIRDLLCDGGHDKKYEIKLTKDNETYITNTIVEEVFNKDVVLELIKKANKARAIGATKCNSRSSRSHSVFLLKISGRNRSTQKSSSATLNLVDLAGSERVKASGSEGERLKEAQSINKSLSNLGKVIMALAQKAEHVPYRDSKLTFLLRPYLGGNSKTLMFINISPSEDNYMETLNSLRFAKTVSQRMSHWCRAEEKIEF</sequence>
<proteinExistence type="inferred from homology"/>
<feature type="domain" description="Kinesin motor" evidence="12">
    <location>
        <begin position="292"/>
        <end position="635"/>
    </location>
</feature>
<dbReference type="GO" id="GO:0008017">
    <property type="term" value="F:microtubule binding"/>
    <property type="evidence" value="ECO:0007669"/>
    <property type="project" value="InterPro"/>
</dbReference>
<dbReference type="GO" id="GO:0003777">
    <property type="term" value="F:microtubule motor activity"/>
    <property type="evidence" value="ECO:0007669"/>
    <property type="project" value="InterPro"/>
</dbReference>
<protein>
    <recommendedName>
        <fullName evidence="9">Kinesin-like protein</fullName>
    </recommendedName>
</protein>
<dbReference type="AlphaFoldDB" id="T1JE04"/>
<dbReference type="Proteomes" id="UP000014500">
    <property type="component" value="Unassembled WGS sequence"/>
</dbReference>
<dbReference type="GO" id="GO:0005874">
    <property type="term" value="C:microtubule"/>
    <property type="evidence" value="ECO:0007669"/>
    <property type="project" value="UniProtKB-KW"/>
</dbReference>
<evidence type="ECO:0000256" key="9">
    <source>
        <dbReference type="RuleBase" id="RU000394"/>
    </source>
</evidence>
<feature type="compositionally biased region" description="Basic and acidic residues" evidence="11">
    <location>
        <begin position="19"/>
        <end position="30"/>
    </location>
</feature>
<evidence type="ECO:0000256" key="2">
    <source>
        <dbReference type="ARBA" id="ARBA00010899"/>
    </source>
</evidence>
<dbReference type="InterPro" id="IPR001752">
    <property type="entry name" value="Kinesin_motor_dom"/>
</dbReference>
<accession>T1JE04</accession>
<dbReference type="SUPFAM" id="SSF52540">
    <property type="entry name" value="P-loop containing nucleoside triphosphate hydrolases"/>
    <property type="match status" value="1"/>
</dbReference>
<feature type="coiled-coil region" evidence="10">
    <location>
        <begin position="125"/>
        <end position="152"/>
    </location>
</feature>
<keyword evidence="6 8" id="KW-0505">Motor protein</keyword>
<evidence type="ECO:0000256" key="11">
    <source>
        <dbReference type="SAM" id="MobiDB-lite"/>
    </source>
</evidence>
<dbReference type="Pfam" id="PF00225">
    <property type="entry name" value="Kinesin"/>
    <property type="match status" value="1"/>
</dbReference>
<evidence type="ECO:0000313" key="13">
    <source>
        <dbReference type="EnsemblMetazoa" id="SMAR012040-PA"/>
    </source>
</evidence>
<evidence type="ECO:0000256" key="7">
    <source>
        <dbReference type="ARBA" id="ARBA00023212"/>
    </source>
</evidence>
<dbReference type="CDD" id="cd01366">
    <property type="entry name" value="KISc_C_terminal"/>
    <property type="match status" value="1"/>
</dbReference>
<evidence type="ECO:0000256" key="3">
    <source>
        <dbReference type="ARBA" id="ARBA00022701"/>
    </source>
</evidence>
<dbReference type="PROSITE" id="PS00411">
    <property type="entry name" value="KINESIN_MOTOR_1"/>
    <property type="match status" value="1"/>
</dbReference>
<evidence type="ECO:0000313" key="14">
    <source>
        <dbReference type="Proteomes" id="UP000014500"/>
    </source>
</evidence>
<name>T1JE04_STRMM</name>
<evidence type="ECO:0000256" key="5">
    <source>
        <dbReference type="ARBA" id="ARBA00022840"/>
    </source>
</evidence>
<dbReference type="InterPro" id="IPR036961">
    <property type="entry name" value="Kinesin_motor_dom_sf"/>
</dbReference>
<dbReference type="PROSITE" id="PS50067">
    <property type="entry name" value="KINESIN_MOTOR_2"/>
    <property type="match status" value="1"/>
</dbReference>
<evidence type="ECO:0000259" key="12">
    <source>
        <dbReference type="PROSITE" id="PS50067"/>
    </source>
</evidence>
<evidence type="ECO:0000256" key="10">
    <source>
        <dbReference type="SAM" id="Coils"/>
    </source>
</evidence>
<dbReference type="PANTHER" id="PTHR47972">
    <property type="entry name" value="KINESIN-LIKE PROTEIN KLP-3"/>
    <property type="match status" value="1"/>
</dbReference>
<dbReference type="eggNOG" id="KOG0239">
    <property type="taxonomic scope" value="Eukaryota"/>
</dbReference>
<reference evidence="14" key="1">
    <citation type="submission" date="2011-05" db="EMBL/GenBank/DDBJ databases">
        <authorList>
            <person name="Richards S.R."/>
            <person name="Qu J."/>
            <person name="Jiang H."/>
            <person name="Jhangiani S.N."/>
            <person name="Agravi P."/>
            <person name="Goodspeed R."/>
            <person name="Gross S."/>
            <person name="Mandapat C."/>
            <person name="Jackson L."/>
            <person name="Mathew T."/>
            <person name="Pu L."/>
            <person name="Thornton R."/>
            <person name="Saada N."/>
            <person name="Wilczek-Boney K.B."/>
            <person name="Lee S."/>
            <person name="Kovar C."/>
            <person name="Wu Y."/>
            <person name="Scherer S.E."/>
            <person name="Worley K.C."/>
            <person name="Muzny D.M."/>
            <person name="Gibbs R."/>
        </authorList>
    </citation>
    <scope>NUCLEOTIDE SEQUENCE</scope>
    <source>
        <strain evidence="14">Brora</strain>
    </source>
</reference>
<dbReference type="InterPro" id="IPR027417">
    <property type="entry name" value="P-loop_NTPase"/>
</dbReference>
<evidence type="ECO:0000256" key="1">
    <source>
        <dbReference type="ARBA" id="ARBA00004245"/>
    </source>
</evidence>
<dbReference type="STRING" id="126957.T1JE04"/>
<dbReference type="PRINTS" id="PR00380">
    <property type="entry name" value="KINESINHEAVY"/>
</dbReference>
<feature type="coiled-coil region" evidence="10">
    <location>
        <begin position="181"/>
        <end position="257"/>
    </location>
</feature>
<keyword evidence="3 9" id="KW-0493">Microtubule</keyword>
<keyword evidence="10" id="KW-0175">Coiled coil</keyword>
<organism evidence="13 14">
    <name type="scientific">Strigamia maritima</name>
    <name type="common">European centipede</name>
    <name type="synonym">Geophilus maritimus</name>
    <dbReference type="NCBI Taxonomy" id="126957"/>
    <lineage>
        <taxon>Eukaryota</taxon>
        <taxon>Metazoa</taxon>
        <taxon>Ecdysozoa</taxon>
        <taxon>Arthropoda</taxon>
        <taxon>Myriapoda</taxon>
        <taxon>Chilopoda</taxon>
        <taxon>Pleurostigmophora</taxon>
        <taxon>Geophilomorpha</taxon>
        <taxon>Linotaeniidae</taxon>
        <taxon>Strigamia</taxon>
    </lineage>
</organism>
<evidence type="ECO:0000256" key="4">
    <source>
        <dbReference type="ARBA" id="ARBA00022741"/>
    </source>
</evidence>
<dbReference type="InterPro" id="IPR027640">
    <property type="entry name" value="Kinesin-like_fam"/>
</dbReference>
<reference evidence="13" key="2">
    <citation type="submission" date="2015-02" db="UniProtKB">
        <authorList>
            <consortium name="EnsemblMetazoa"/>
        </authorList>
    </citation>
    <scope>IDENTIFICATION</scope>
</reference>